<accession>A0A1H7W288</accession>
<dbReference type="Proteomes" id="UP000198553">
    <property type="component" value="Unassembled WGS sequence"/>
</dbReference>
<reference evidence="1" key="1">
    <citation type="submission" date="2016-10" db="EMBL/GenBank/DDBJ databases">
        <authorList>
            <person name="de Groot N.N."/>
        </authorList>
    </citation>
    <scope>NUCLEOTIDE SEQUENCE [LARGE SCALE GENOMIC DNA]</scope>
    <source>
        <strain evidence="1">B48</strain>
    </source>
</reference>
<evidence type="ECO:0000313" key="1">
    <source>
        <dbReference type="EMBL" id="SEM15616.1"/>
    </source>
</evidence>
<dbReference type="STRING" id="930146.SAMN05192533_101235"/>
<keyword evidence="2" id="KW-1185">Reference proteome</keyword>
<protein>
    <submittedName>
        <fullName evidence="1">Uncharacterized protein</fullName>
    </submittedName>
</protein>
<proteinExistence type="predicted"/>
<dbReference type="RefSeq" id="WP_244532473.1">
    <property type="nucleotide sequence ID" value="NZ_FOBW01000001.1"/>
</dbReference>
<name>A0A1H7W288_9BACI</name>
<sequence>MKENKKGKQSVNDQNLFINNRIKNEIEGLTFTKNFRSATAEEWYVFLPSFKDPQTGGAAGKAIIHYNLYGNRDVYINTTIIFDDPDMHNENIQPVVISIVDEIINRLVGYADTLLAVHAGENSYQAVYKAEGS</sequence>
<dbReference type="EMBL" id="FOBW01000001">
    <property type="protein sequence ID" value="SEM15616.1"/>
    <property type="molecule type" value="Genomic_DNA"/>
</dbReference>
<gene>
    <name evidence="1" type="ORF">SAMN05192533_101235</name>
</gene>
<dbReference type="AlphaFoldDB" id="A0A1H7W288"/>
<organism evidence="1 2">
    <name type="scientific">Mesobacillus persicus</name>
    <dbReference type="NCBI Taxonomy" id="930146"/>
    <lineage>
        <taxon>Bacteria</taxon>
        <taxon>Bacillati</taxon>
        <taxon>Bacillota</taxon>
        <taxon>Bacilli</taxon>
        <taxon>Bacillales</taxon>
        <taxon>Bacillaceae</taxon>
        <taxon>Mesobacillus</taxon>
    </lineage>
</organism>
<evidence type="ECO:0000313" key="2">
    <source>
        <dbReference type="Proteomes" id="UP000198553"/>
    </source>
</evidence>